<evidence type="ECO:0000313" key="3">
    <source>
        <dbReference type="Proteomes" id="UP001443914"/>
    </source>
</evidence>
<dbReference type="AlphaFoldDB" id="A0AAW1IP37"/>
<reference evidence="2" key="1">
    <citation type="submission" date="2024-03" db="EMBL/GenBank/DDBJ databases">
        <title>WGS assembly of Saponaria officinalis var. Norfolk2.</title>
        <authorList>
            <person name="Jenkins J."/>
            <person name="Shu S."/>
            <person name="Grimwood J."/>
            <person name="Barry K."/>
            <person name="Goodstein D."/>
            <person name="Schmutz J."/>
            <person name="Leebens-Mack J."/>
            <person name="Osbourn A."/>
        </authorList>
    </citation>
    <scope>NUCLEOTIDE SEQUENCE [LARGE SCALE GENOMIC DNA]</scope>
    <source>
        <strain evidence="2">JIC</strain>
    </source>
</reference>
<gene>
    <name evidence="2" type="ORF">RND81_09G222700</name>
</gene>
<dbReference type="EMBL" id="JBDFQZ010000009">
    <property type="protein sequence ID" value="KAK9691827.1"/>
    <property type="molecule type" value="Genomic_DNA"/>
</dbReference>
<feature type="region of interest" description="Disordered" evidence="1">
    <location>
        <begin position="1"/>
        <end position="55"/>
    </location>
</feature>
<sequence length="369" mass="41948">MGKTEVMKLKRQRVPGEESGQETESEDCEETAVEEGSGSDFGSESGEEMPKSVATRKKWARKTVESYCSPRGLFTLIEKLSAKQRESVQEIGFGGLLLLKANAFYNVMLPFLLESYHKESRMFVVDEMNKCVLTPQDMYDVFMLPLDYGNKVEVASRKRKDNPDLELLSNWRGKFCVGPKEEVLLDVLAKSMIKMTDGGDEFKQLFVLYAMGTLLAPTAHKNVDLLLTKAVNNVVNIANLDWCSYVLDQLGFVVDKWKKKKTKNVGGCTMFLQIVYFQRMCWKGRKEPSDIPLIQNWTYDKMRVRVDEEWFGATKPGGRFGMGVWDNSTYPISRSSQSSTVRPQQSNPVPIVDEVPSRTVRPIRLTVIK</sequence>
<proteinExistence type="predicted"/>
<protein>
    <recommendedName>
        <fullName evidence="4">Aminotransferase-like plant mobile domain-containing protein</fullName>
    </recommendedName>
</protein>
<feature type="compositionally biased region" description="Acidic residues" evidence="1">
    <location>
        <begin position="19"/>
        <end position="33"/>
    </location>
</feature>
<evidence type="ECO:0008006" key="4">
    <source>
        <dbReference type="Google" id="ProtNLM"/>
    </source>
</evidence>
<evidence type="ECO:0000256" key="1">
    <source>
        <dbReference type="SAM" id="MobiDB-lite"/>
    </source>
</evidence>
<dbReference type="PANTHER" id="PTHR34835">
    <property type="entry name" value="OS07G0283600 PROTEIN-RELATED"/>
    <property type="match status" value="1"/>
</dbReference>
<evidence type="ECO:0000313" key="2">
    <source>
        <dbReference type="EMBL" id="KAK9691827.1"/>
    </source>
</evidence>
<name>A0AAW1IP37_SAPOF</name>
<keyword evidence="3" id="KW-1185">Reference proteome</keyword>
<dbReference type="Proteomes" id="UP001443914">
    <property type="component" value="Unassembled WGS sequence"/>
</dbReference>
<dbReference type="PANTHER" id="PTHR34835:SF34">
    <property type="entry name" value="OS08G0555500 PROTEIN"/>
    <property type="match status" value="1"/>
</dbReference>
<feature type="compositionally biased region" description="Low complexity" evidence="1">
    <location>
        <begin position="34"/>
        <end position="44"/>
    </location>
</feature>
<accession>A0AAW1IP37</accession>
<organism evidence="2 3">
    <name type="scientific">Saponaria officinalis</name>
    <name type="common">Common soapwort</name>
    <name type="synonym">Lychnis saponaria</name>
    <dbReference type="NCBI Taxonomy" id="3572"/>
    <lineage>
        <taxon>Eukaryota</taxon>
        <taxon>Viridiplantae</taxon>
        <taxon>Streptophyta</taxon>
        <taxon>Embryophyta</taxon>
        <taxon>Tracheophyta</taxon>
        <taxon>Spermatophyta</taxon>
        <taxon>Magnoliopsida</taxon>
        <taxon>eudicotyledons</taxon>
        <taxon>Gunneridae</taxon>
        <taxon>Pentapetalae</taxon>
        <taxon>Caryophyllales</taxon>
        <taxon>Caryophyllaceae</taxon>
        <taxon>Caryophylleae</taxon>
        <taxon>Saponaria</taxon>
    </lineage>
</organism>
<comment type="caution">
    <text evidence="2">The sequence shown here is derived from an EMBL/GenBank/DDBJ whole genome shotgun (WGS) entry which is preliminary data.</text>
</comment>